<dbReference type="EMBL" id="CACTIH010007461">
    <property type="protein sequence ID" value="CAA3013947.1"/>
    <property type="molecule type" value="Genomic_DNA"/>
</dbReference>
<dbReference type="Gramene" id="OE9A044286T1">
    <property type="protein sequence ID" value="OE9A044286C1"/>
    <property type="gene ID" value="OE9A044286"/>
</dbReference>
<feature type="compositionally biased region" description="Polar residues" evidence="1">
    <location>
        <begin position="143"/>
        <end position="156"/>
    </location>
</feature>
<dbReference type="AlphaFoldDB" id="A0A8S0UET9"/>
<accession>A0A8S0UET9</accession>
<feature type="region of interest" description="Disordered" evidence="1">
    <location>
        <begin position="1"/>
        <end position="42"/>
    </location>
</feature>
<name>A0A8S0UET9_OLEEU</name>
<keyword evidence="3" id="KW-1185">Reference proteome</keyword>
<proteinExistence type="predicted"/>
<dbReference type="OrthoDB" id="927596at2759"/>
<organism evidence="2 3">
    <name type="scientific">Olea europaea subsp. europaea</name>
    <dbReference type="NCBI Taxonomy" id="158383"/>
    <lineage>
        <taxon>Eukaryota</taxon>
        <taxon>Viridiplantae</taxon>
        <taxon>Streptophyta</taxon>
        <taxon>Embryophyta</taxon>
        <taxon>Tracheophyta</taxon>
        <taxon>Spermatophyta</taxon>
        <taxon>Magnoliopsida</taxon>
        <taxon>eudicotyledons</taxon>
        <taxon>Gunneridae</taxon>
        <taxon>Pentapetalae</taxon>
        <taxon>asterids</taxon>
        <taxon>lamiids</taxon>
        <taxon>Lamiales</taxon>
        <taxon>Oleaceae</taxon>
        <taxon>Oleeae</taxon>
        <taxon>Olea</taxon>
    </lineage>
</organism>
<feature type="compositionally biased region" description="Basic and acidic residues" evidence="1">
    <location>
        <begin position="220"/>
        <end position="245"/>
    </location>
</feature>
<evidence type="ECO:0000256" key="1">
    <source>
        <dbReference type="SAM" id="MobiDB-lite"/>
    </source>
</evidence>
<comment type="caution">
    <text evidence="2">The sequence shown here is derived from an EMBL/GenBank/DDBJ whole genome shotgun (WGS) entry which is preliminary data.</text>
</comment>
<gene>
    <name evidence="2" type="ORF">OLEA9_A044286</name>
</gene>
<protein>
    <submittedName>
        <fullName evidence="2">Uncharacterized protein</fullName>
    </submittedName>
</protein>
<sequence length="327" mass="37383">IEETFQTEEARQDEVTEKVVGTKEDSNISNKDDSEKLSTSSHVCQPSNEIIVIEDPNSELAVRRGHRVKRRAVVLLSPYTNPVERRKLLNIQIEVHCTLNPTDDGLLELFWKESRPFDDEVDPKLDNVASKDEGEKESESDDAQSSLTRPQCNQQNKEARERDEVIIEECSDEEVTPNKQPEAFPTYDDGFVLDLSSAIVLYQQRPLVWTRETFRTEEARQDDVTEKVARTKEDSNISNKDDSKKPLASSHVCQPSNEIIVIEDPNSELAVGRGHRVKRRAAVLLFPHTNPLKRRKLLNIQAYDPLREVNLAKVEDLNKWLANASMR</sequence>
<evidence type="ECO:0000313" key="3">
    <source>
        <dbReference type="Proteomes" id="UP000594638"/>
    </source>
</evidence>
<dbReference type="Proteomes" id="UP000594638">
    <property type="component" value="Unassembled WGS sequence"/>
</dbReference>
<feature type="region of interest" description="Disordered" evidence="1">
    <location>
        <begin position="220"/>
        <end position="250"/>
    </location>
</feature>
<feature type="compositionally biased region" description="Basic and acidic residues" evidence="1">
    <location>
        <begin position="8"/>
        <end position="36"/>
    </location>
</feature>
<reference evidence="2 3" key="1">
    <citation type="submission" date="2019-12" db="EMBL/GenBank/DDBJ databases">
        <authorList>
            <person name="Alioto T."/>
            <person name="Alioto T."/>
            <person name="Gomez Garrido J."/>
        </authorList>
    </citation>
    <scope>NUCLEOTIDE SEQUENCE [LARGE SCALE GENOMIC DNA]</scope>
</reference>
<evidence type="ECO:0000313" key="2">
    <source>
        <dbReference type="EMBL" id="CAA3013947.1"/>
    </source>
</evidence>
<feature type="region of interest" description="Disordered" evidence="1">
    <location>
        <begin position="121"/>
        <end position="164"/>
    </location>
</feature>
<feature type="non-terminal residue" evidence="2">
    <location>
        <position position="1"/>
    </location>
</feature>
<feature type="compositionally biased region" description="Basic and acidic residues" evidence="1">
    <location>
        <begin position="121"/>
        <end position="134"/>
    </location>
</feature>